<proteinExistence type="predicted"/>
<dbReference type="InterPro" id="IPR045397">
    <property type="entry name" value="TumE-like"/>
</dbReference>
<evidence type="ECO:0000313" key="1">
    <source>
        <dbReference type="EMBL" id="TMI87764.1"/>
    </source>
</evidence>
<gene>
    <name evidence="1" type="ORF">E6H00_14665</name>
</gene>
<dbReference type="AlphaFoldDB" id="A0A537JWB5"/>
<protein>
    <submittedName>
        <fullName evidence="1">Uncharacterized protein</fullName>
    </submittedName>
</protein>
<sequence>MAEPRDPSLEVLLDLDGQVLVVDPKGGHWVRFVVRRVPVTKEKPHGIDYSLTLHGPDGERLVGFDNAHSVRGRKHGRPQDHRHRLQTIKAYEYQDAPTLLADFWSVVDAVLRERGVIS</sequence>
<evidence type="ECO:0000313" key="2">
    <source>
        <dbReference type="Proteomes" id="UP000318509"/>
    </source>
</evidence>
<dbReference type="Proteomes" id="UP000318509">
    <property type="component" value="Unassembled WGS sequence"/>
</dbReference>
<reference evidence="1 2" key="1">
    <citation type="journal article" date="2019" name="Nat. Microbiol.">
        <title>Mediterranean grassland soil C-N compound turnover is dependent on rainfall and depth, and is mediated by genomically divergent microorganisms.</title>
        <authorList>
            <person name="Diamond S."/>
            <person name="Andeer P.F."/>
            <person name="Li Z."/>
            <person name="Crits-Christoph A."/>
            <person name="Burstein D."/>
            <person name="Anantharaman K."/>
            <person name="Lane K.R."/>
            <person name="Thomas B.C."/>
            <person name="Pan C."/>
            <person name="Northen T.R."/>
            <person name="Banfield J.F."/>
        </authorList>
    </citation>
    <scope>NUCLEOTIDE SEQUENCE [LARGE SCALE GENOMIC DNA]</scope>
    <source>
        <strain evidence="1">NP_3</strain>
    </source>
</reference>
<accession>A0A537JWB5</accession>
<organism evidence="1 2">
    <name type="scientific">Candidatus Segetimicrobium genomatis</name>
    <dbReference type="NCBI Taxonomy" id="2569760"/>
    <lineage>
        <taxon>Bacteria</taxon>
        <taxon>Bacillati</taxon>
        <taxon>Candidatus Sysuimicrobiota</taxon>
        <taxon>Candidatus Sysuimicrobiia</taxon>
        <taxon>Candidatus Sysuimicrobiales</taxon>
        <taxon>Candidatus Segetimicrobiaceae</taxon>
        <taxon>Candidatus Segetimicrobium</taxon>
    </lineage>
</organism>
<dbReference type="EMBL" id="VBAK01000151">
    <property type="protein sequence ID" value="TMI87764.1"/>
    <property type="molecule type" value="Genomic_DNA"/>
</dbReference>
<dbReference type="Pfam" id="PF20126">
    <property type="entry name" value="TumE"/>
    <property type="match status" value="1"/>
</dbReference>
<comment type="caution">
    <text evidence="1">The sequence shown here is derived from an EMBL/GenBank/DDBJ whole genome shotgun (WGS) entry which is preliminary data.</text>
</comment>
<name>A0A537JWB5_9BACT</name>